<evidence type="ECO:0000256" key="4">
    <source>
        <dbReference type="ARBA" id="ARBA00022777"/>
    </source>
</evidence>
<comment type="caution">
    <text evidence="8">The sequence shown here is derived from an EMBL/GenBank/DDBJ whole genome shotgun (WGS) entry which is preliminary data.</text>
</comment>
<keyword evidence="1 7" id="KW-0028">Amino-acid biosynthesis</keyword>
<evidence type="ECO:0000256" key="2">
    <source>
        <dbReference type="ARBA" id="ARBA00022679"/>
    </source>
</evidence>
<evidence type="ECO:0000256" key="5">
    <source>
        <dbReference type="ARBA" id="ARBA00022840"/>
    </source>
</evidence>
<dbReference type="SUPFAM" id="SSF52540">
    <property type="entry name" value="P-loop containing nucleoside triphosphate hydrolases"/>
    <property type="match status" value="1"/>
</dbReference>
<feature type="binding site" evidence="7">
    <location>
        <position position="32"/>
    </location>
    <ligand>
        <name>substrate</name>
    </ligand>
</feature>
<dbReference type="InterPro" id="IPR000623">
    <property type="entry name" value="Shikimate_kinase/TSH1"/>
</dbReference>
<keyword evidence="3 7" id="KW-0547">Nucleotide-binding</keyword>
<dbReference type="GO" id="GO:0016301">
    <property type="term" value="F:kinase activity"/>
    <property type="evidence" value="ECO:0007669"/>
    <property type="project" value="UniProtKB-KW"/>
</dbReference>
<dbReference type="PANTHER" id="PTHR21087">
    <property type="entry name" value="SHIKIMATE KINASE"/>
    <property type="match status" value="1"/>
</dbReference>
<sequence length="170" mass="19708">MKIVLVGYMGVGKTSLGKKLEKKVGFSCYDLDELIEKSENSTIETIFKDKGEVYFRKVEHELFKTFIERDEDFILSLGGGTPCYANNHLLLQRDDVTSVYLKASVSALVEKLKNKRAKRPLIKNLSEDELQEYIAKHLFDRNYYYQNSKFIINVDGKKKKEIVDEILQLI</sequence>
<protein>
    <recommendedName>
        <fullName evidence="7">Shikimate kinase</fullName>
        <shortName evidence="7">SK</shortName>
        <ecNumber evidence="7">2.7.1.71</ecNumber>
    </recommendedName>
</protein>
<evidence type="ECO:0000256" key="7">
    <source>
        <dbReference type="HAMAP-Rule" id="MF_00109"/>
    </source>
</evidence>
<comment type="pathway">
    <text evidence="7">Metabolic intermediate biosynthesis; chorismate biosynthesis; chorismate from D-erythrose 4-phosphate and phosphoenolpyruvate: step 5/7.</text>
</comment>
<dbReference type="Gene3D" id="3.40.50.300">
    <property type="entry name" value="P-loop containing nucleotide triphosphate hydrolases"/>
    <property type="match status" value="1"/>
</dbReference>
<gene>
    <name evidence="7" type="primary">aroK</name>
    <name evidence="8" type="ORF">ACFO3U_11180</name>
</gene>
<dbReference type="EC" id="2.7.1.71" evidence="7"/>
<dbReference type="InterPro" id="IPR031322">
    <property type="entry name" value="Shikimate/glucono_kinase"/>
</dbReference>
<evidence type="ECO:0000256" key="6">
    <source>
        <dbReference type="ARBA" id="ARBA00023141"/>
    </source>
</evidence>
<comment type="cofactor">
    <cofactor evidence="7">
        <name>Mg(2+)</name>
        <dbReference type="ChEBI" id="CHEBI:18420"/>
    </cofactor>
    <text evidence="7">Binds 1 Mg(2+) ion per subunit.</text>
</comment>
<evidence type="ECO:0000313" key="9">
    <source>
        <dbReference type="Proteomes" id="UP001595885"/>
    </source>
</evidence>
<dbReference type="HAMAP" id="MF_00109">
    <property type="entry name" value="Shikimate_kinase"/>
    <property type="match status" value="1"/>
</dbReference>
<feature type="binding site" evidence="7">
    <location>
        <position position="119"/>
    </location>
    <ligand>
        <name>ATP</name>
        <dbReference type="ChEBI" id="CHEBI:30616"/>
    </ligand>
</feature>
<feature type="binding site" evidence="7">
    <location>
        <position position="141"/>
    </location>
    <ligand>
        <name>substrate</name>
    </ligand>
</feature>
<dbReference type="PRINTS" id="PR01100">
    <property type="entry name" value="SHIKIMTKNASE"/>
</dbReference>
<comment type="catalytic activity">
    <reaction evidence="7">
        <text>shikimate + ATP = 3-phosphoshikimate + ADP + H(+)</text>
        <dbReference type="Rhea" id="RHEA:13121"/>
        <dbReference type="ChEBI" id="CHEBI:15378"/>
        <dbReference type="ChEBI" id="CHEBI:30616"/>
        <dbReference type="ChEBI" id="CHEBI:36208"/>
        <dbReference type="ChEBI" id="CHEBI:145989"/>
        <dbReference type="ChEBI" id="CHEBI:456216"/>
        <dbReference type="EC" id="2.7.1.71"/>
    </reaction>
</comment>
<keyword evidence="5 7" id="KW-0067">ATP-binding</keyword>
<accession>A0ABV9P5R9</accession>
<feature type="binding site" evidence="7">
    <location>
        <begin position="10"/>
        <end position="15"/>
    </location>
    <ligand>
        <name>ATP</name>
        <dbReference type="ChEBI" id="CHEBI:30616"/>
    </ligand>
</feature>
<keyword evidence="7" id="KW-0460">Magnesium</keyword>
<keyword evidence="6 7" id="KW-0057">Aromatic amino acid biosynthesis</keyword>
<dbReference type="Proteomes" id="UP001595885">
    <property type="component" value="Unassembled WGS sequence"/>
</dbReference>
<comment type="function">
    <text evidence="7">Catalyzes the specific phosphorylation of the 3-hydroxyl group of shikimic acid using ATP as a cosubstrate.</text>
</comment>
<evidence type="ECO:0000256" key="1">
    <source>
        <dbReference type="ARBA" id="ARBA00022605"/>
    </source>
</evidence>
<comment type="similarity">
    <text evidence="7">Belongs to the shikimate kinase family.</text>
</comment>
<dbReference type="PANTHER" id="PTHR21087:SF16">
    <property type="entry name" value="SHIKIMATE KINASE 1, CHLOROPLASTIC"/>
    <property type="match status" value="1"/>
</dbReference>
<reference evidence="9" key="1">
    <citation type="journal article" date="2019" name="Int. J. Syst. Evol. Microbiol.">
        <title>The Global Catalogue of Microorganisms (GCM) 10K type strain sequencing project: providing services to taxonomists for standard genome sequencing and annotation.</title>
        <authorList>
            <consortium name="The Broad Institute Genomics Platform"/>
            <consortium name="The Broad Institute Genome Sequencing Center for Infectious Disease"/>
            <person name="Wu L."/>
            <person name="Ma J."/>
        </authorList>
    </citation>
    <scope>NUCLEOTIDE SEQUENCE [LARGE SCALE GENOMIC DNA]</scope>
    <source>
        <strain evidence="9">CCUG 50349</strain>
    </source>
</reference>
<dbReference type="RefSeq" id="WP_379742173.1">
    <property type="nucleotide sequence ID" value="NZ_JBHSGW010000026.1"/>
</dbReference>
<evidence type="ECO:0000313" key="8">
    <source>
        <dbReference type="EMBL" id="MFC4740556.1"/>
    </source>
</evidence>
<keyword evidence="7" id="KW-0479">Metal-binding</keyword>
<dbReference type="CDD" id="cd00464">
    <property type="entry name" value="SK"/>
    <property type="match status" value="1"/>
</dbReference>
<dbReference type="EMBL" id="JBHSGW010000026">
    <property type="protein sequence ID" value="MFC4740556.1"/>
    <property type="molecule type" value="Genomic_DNA"/>
</dbReference>
<keyword evidence="9" id="KW-1185">Reference proteome</keyword>
<keyword evidence="4 7" id="KW-0418">Kinase</keyword>
<keyword evidence="2 7" id="KW-0808">Transferase</keyword>
<feature type="binding site" evidence="7">
    <location>
        <position position="56"/>
    </location>
    <ligand>
        <name>substrate</name>
    </ligand>
</feature>
<dbReference type="InterPro" id="IPR027417">
    <property type="entry name" value="P-loop_NTPase"/>
</dbReference>
<evidence type="ECO:0000256" key="3">
    <source>
        <dbReference type="ARBA" id="ARBA00022741"/>
    </source>
</evidence>
<feature type="binding site" evidence="7">
    <location>
        <position position="14"/>
    </location>
    <ligand>
        <name>Mg(2+)</name>
        <dbReference type="ChEBI" id="CHEBI:18420"/>
    </ligand>
</feature>
<keyword evidence="7" id="KW-0963">Cytoplasm</keyword>
<comment type="subcellular location">
    <subcellularLocation>
        <location evidence="7">Cytoplasm</location>
    </subcellularLocation>
</comment>
<feature type="binding site" evidence="7">
    <location>
        <position position="79"/>
    </location>
    <ligand>
        <name>substrate</name>
    </ligand>
</feature>
<proteinExistence type="inferred from homology"/>
<organism evidence="8 9">
    <name type="scientific">Flavobacterium ponti</name>
    <dbReference type="NCBI Taxonomy" id="665133"/>
    <lineage>
        <taxon>Bacteria</taxon>
        <taxon>Pseudomonadati</taxon>
        <taxon>Bacteroidota</taxon>
        <taxon>Flavobacteriia</taxon>
        <taxon>Flavobacteriales</taxon>
        <taxon>Flavobacteriaceae</taxon>
        <taxon>Flavobacterium</taxon>
    </lineage>
</organism>
<dbReference type="Pfam" id="PF01202">
    <property type="entry name" value="SKI"/>
    <property type="match status" value="1"/>
</dbReference>
<comment type="subunit">
    <text evidence="7">Monomer.</text>
</comment>
<name>A0ABV9P5R9_9FLAO</name>
<comment type="caution">
    <text evidence="7">Lacks conserved residue(s) required for the propagation of feature annotation.</text>
</comment>